<dbReference type="EMBL" id="KI279629">
    <property type="protein sequence ID" value="ESA17985.1"/>
    <property type="molecule type" value="Genomic_DNA"/>
</dbReference>
<proteinExistence type="predicted"/>
<organism evidence="1">
    <name type="scientific">Rhizophagus irregularis (strain DAOM 181602 / DAOM 197198 / MUCL 43194)</name>
    <name type="common">Arbuscular mycorrhizal fungus</name>
    <name type="synonym">Glomus intraradices</name>
    <dbReference type="NCBI Taxonomy" id="747089"/>
    <lineage>
        <taxon>Eukaryota</taxon>
        <taxon>Fungi</taxon>
        <taxon>Fungi incertae sedis</taxon>
        <taxon>Mucoromycota</taxon>
        <taxon>Glomeromycotina</taxon>
        <taxon>Glomeromycetes</taxon>
        <taxon>Glomerales</taxon>
        <taxon>Glomeraceae</taxon>
        <taxon>Rhizophagus</taxon>
    </lineage>
</organism>
<evidence type="ECO:0000313" key="1">
    <source>
        <dbReference type="EMBL" id="ESA17985.1"/>
    </source>
</evidence>
<protein>
    <submittedName>
        <fullName evidence="1">Uncharacterized protein</fullName>
    </submittedName>
</protein>
<dbReference type="AlphaFoldDB" id="U9UCA5"/>
<reference evidence="1" key="1">
    <citation type="submission" date="2013-07" db="EMBL/GenBank/DDBJ databases">
        <title>The genome of an arbuscular mycorrhizal fungus provides insights into the evolution of the oldest plant symbiosis.</title>
        <authorList>
            <consortium name="DOE Joint Genome Institute"/>
            <person name="Tisserant E."/>
            <person name="Malbreil M."/>
            <person name="Kuo A."/>
            <person name="Kohler A."/>
            <person name="Symeonidi A."/>
            <person name="Balestrini R."/>
            <person name="Charron P."/>
            <person name="Duensing N."/>
            <person name="Frei-dit-Frey N."/>
            <person name="Gianinazzi-Pearson V."/>
            <person name="Gilbert B."/>
            <person name="Handa Y."/>
            <person name="Hijri M."/>
            <person name="Kaul R."/>
            <person name="Kawaguchi M."/>
            <person name="Krajinski F."/>
            <person name="Lammers P."/>
            <person name="Lapierre D."/>
            <person name="Masclaux F.G."/>
            <person name="Murat C."/>
            <person name="Morin E."/>
            <person name="Ndikumana S."/>
            <person name="Pagni M."/>
            <person name="Petitpierre D."/>
            <person name="Requena N."/>
            <person name="Rosikiewicz P."/>
            <person name="Riley R."/>
            <person name="Saito K."/>
            <person name="San Clemente H."/>
            <person name="Shapiro H."/>
            <person name="van Tuinen D."/>
            <person name="Becard G."/>
            <person name="Bonfante P."/>
            <person name="Paszkowski U."/>
            <person name="Shachar-Hill Y."/>
            <person name="Young J.P."/>
            <person name="Sanders I.R."/>
            <person name="Henrissat B."/>
            <person name="Rensing S.A."/>
            <person name="Grigoriev I.V."/>
            <person name="Corradi N."/>
            <person name="Roux C."/>
            <person name="Martin F."/>
        </authorList>
    </citation>
    <scope>NUCLEOTIDE SEQUENCE</scope>
    <source>
        <strain evidence="1">DAOM 197198</strain>
    </source>
</reference>
<name>U9UCA5_RHIID</name>
<sequence length="75" mass="8748">MEPLNTIDENSFDPTPRLKSSPIPIKFISFDIGDKNYVYIYTMDLECIEHEISRTKMDTLVIMDLIETISPYTIM</sequence>
<accession>U9UCA5</accession>
<dbReference type="HOGENOM" id="CLU_2672330_0_0_1"/>
<gene>
    <name evidence="1" type="ORF">GLOINDRAFT_21183</name>
</gene>